<feature type="binding site" evidence="14">
    <location>
        <begin position="188"/>
        <end position="190"/>
    </location>
    <ligand>
        <name>ATP</name>
        <dbReference type="ChEBI" id="CHEBI:30616"/>
    </ligand>
</feature>
<dbReference type="PROSITE" id="PS00181">
    <property type="entry name" value="GLNA_ATP"/>
    <property type="match status" value="1"/>
</dbReference>
<dbReference type="InterPro" id="IPR027302">
    <property type="entry name" value="Gln_synth_N_conserv_site"/>
</dbReference>
<dbReference type="SUPFAM" id="SSF55931">
    <property type="entry name" value="Glutamine synthetase/guanido kinase"/>
    <property type="match status" value="1"/>
</dbReference>
<comment type="subcellular location">
    <subcellularLocation>
        <location evidence="1 19">Cytoplasm</location>
    </subcellularLocation>
</comment>
<feature type="binding site" evidence="15">
    <location>
        <position position="123"/>
    </location>
    <ligand>
        <name>Mg(2+)</name>
        <dbReference type="ChEBI" id="CHEBI:18420"/>
        <label>1</label>
    </ligand>
</feature>
<feature type="binding site" evidence="15">
    <location>
        <position position="234"/>
    </location>
    <ligand>
        <name>Mg(2+)</name>
        <dbReference type="ChEBI" id="CHEBI:18420"/>
        <label>1</label>
    </ligand>
</feature>
<evidence type="ECO:0000256" key="16">
    <source>
        <dbReference type="PIRSR" id="PIRSR604809-50"/>
    </source>
</evidence>
<dbReference type="SUPFAM" id="SSF54368">
    <property type="entry name" value="Glutamine synthetase, N-terminal domain"/>
    <property type="match status" value="1"/>
</dbReference>
<feature type="modified residue" description="O-AMP-tyrosine" evidence="16">
    <location>
        <position position="359"/>
    </location>
</feature>
<feature type="binding site" evidence="13">
    <location>
        <position position="284"/>
    </location>
    <ligand>
        <name>L-glutamate</name>
        <dbReference type="ChEBI" id="CHEBI:29985"/>
    </ligand>
</feature>
<evidence type="ECO:0000256" key="1">
    <source>
        <dbReference type="ARBA" id="ARBA00004496"/>
    </source>
</evidence>
<organism evidence="23 24">
    <name type="scientific">Thermococcus sibiricus</name>
    <dbReference type="NCBI Taxonomy" id="172049"/>
    <lineage>
        <taxon>Archaea</taxon>
        <taxon>Methanobacteriati</taxon>
        <taxon>Methanobacteriota</taxon>
        <taxon>Thermococci</taxon>
        <taxon>Thermococcales</taxon>
        <taxon>Thermococcaceae</taxon>
        <taxon>Thermococcus</taxon>
    </lineage>
</organism>
<feature type="binding site" evidence="14">
    <location>
        <begin position="236"/>
        <end position="238"/>
    </location>
    <ligand>
        <name>ATP</name>
        <dbReference type="ChEBI" id="CHEBI:30616"/>
    </ligand>
</feature>
<dbReference type="EMBL" id="LGFD01000052">
    <property type="protein sequence ID" value="KUK16877.1"/>
    <property type="molecule type" value="Genomic_DNA"/>
</dbReference>
<dbReference type="GO" id="GO:0006542">
    <property type="term" value="P:glutamine biosynthetic process"/>
    <property type="evidence" value="ECO:0007669"/>
    <property type="project" value="InterPro"/>
</dbReference>
<dbReference type="GO" id="GO:0046872">
    <property type="term" value="F:metal ion binding"/>
    <property type="evidence" value="ECO:0007669"/>
    <property type="project" value="UniProtKB-KW"/>
</dbReference>
<reference evidence="24" key="1">
    <citation type="journal article" date="2015" name="MBio">
        <title>Genome-Resolved Metagenomic Analysis Reveals Roles for Candidate Phyla and Other Microbial Community Members in Biogeochemical Transformations in Oil Reservoirs.</title>
        <authorList>
            <person name="Hu P."/>
            <person name="Tom L."/>
            <person name="Singh A."/>
            <person name="Thomas B.C."/>
            <person name="Baker B.J."/>
            <person name="Piceno Y.M."/>
            <person name="Andersen G.L."/>
            <person name="Banfield J.F."/>
        </authorList>
    </citation>
    <scope>NUCLEOTIDE SEQUENCE [LARGE SCALE GENOMIC DNA]</scope>
</reference>
<feature type="domain" description="GS beta-grasp" evidence="21">
    <location>
        <begin position="13"/>
        <end position="94"/>
    </location>
</feature>
<dbReference type="PROSITE" id="PS51987">
    <property type="entry name" value="GS_CATALYTIC"/>
    <property type="match status" value="1"/>
</dbReference>
<protein>
    <recommendedName>
        <fullName evidence="5 20">Glutamine synthetase</fullName>
        <ecNumber evidence="4 20">6.3.1.2</ecNumber>
    </recommendedName>
</protein>
<dbReference type="Proteomes" id="UP000053911">
    <property type="component" value="Unassembled WGS sequence"/>
</dbReference>
<evidence type="ECO:0000256" key="14">
    <source>
        <dbReference type="PIRSR" id="PIRSR604809-2"/>
    </source>
</evidence>
<evidence type="ECO:0000256" key="19">
    <source>
        <dbReference type="RuleBase" id="RU000385"/>
    </source>
</evidence>
<evidence type="ECO:0000313" key="24">
    <source>
        <dbReference type="Proteomes" id="UP000053911"/>
    </source>
</evidence>
<dbReference type="GO" id="GO:0005524">
    <property type="term" value="F:ATP binding"/>
    <property type="evidence" value="ECO:0007669"/>
    <property type="project" value="UniProtKB-KW"/>
</dbReference>
<sequence length="440" mass="50181">MNEIKSIIKHDSNKPKFLQLIFVDINGVPKGMEVPIGRYEEAVTDGISFDGSSIPGFQGIEDSDLLFKADPTTYVEVPWEGIAKVFGYIYKDGKPYHADPRRILNSVVEELKKMGITAYIGPEPEFYLFEKNGSWELKLPDGGGYFDLVNLDKAREMKRVIAHYMPAFKLIPEVLHHEVGPGQHEIDFRFADALTTADNIVRFKYLVKAVAESYGLYATFMPKPLFGKPGNGMHLHISLWKEGENIFRGEKGLSDDALYFIGGVLKHAKALTAVTNPTVNSYKRLVPGYEAPVYISWGYKNRSALIRVPAYVGNGARIEYRCPDPSANPYLAFAVILMAGIDGIKHKIEPFAYVEENVYEMGEKERWSLGIDVLPTTLEEALGELKRDKVIRDVLGKAYHNFMEYKTKEWEAYQRYLEKNGINRRTIKVTEWELERYFYI</sequence>
<dbReference type="Pfam" id="PF03951">
    <property type="entry name" value="Gln-synt_N"/>
    <property type="match status" value="1"/>
</dbReference>
<evidence type="ECO:0000256" key="4">
    <source>
        <dbReference type="ARBA" id="ARBA00012937"/>
    </source>
</evidence>
<dbReference type="Pfam" id="PF00120">
    <property type="entry name" value="Gln-synt_C"/>
    <property type="match status" value="1"/>
</dbReference>
<keyword evidence="8 15" id="KW-0479">Metal-binding</keyword>
<dbReference type="PANTHER" id="PTHR43785">
    <property type="entry name" value="GAMMA-GLUTAMYLPUTRESCINE SYNTHETASE"/>
    <property type="match status" value="1"/>
</dbReference>
<dbReference type="PANTHER" id="PTHR43785:SF12">
    <property type="entry name" value="TYPE-1 GLUTAMINE SYNTHETASE 2"/>
    <property type="match status" value="1"/>
</dbReference>
<feature type="binding site" evidence="13">
    <location>
        <position position="302"/>
    </location>
    <ligand>
        <name>L-glutamate</name>
        <dbReference type="ChEBI" id="CHEBI:29985"/>
    </ligand>
</feature>
<keyword evidence="7 20" id="KW-0436">Ligase</keyword>
<feature type="domain" description="GS catalytic" evidence="22">
    <location>
        <begin position="100"/>
        <end position="440"/>
    </location>
</feature>
<keyword evidence="16" id="KW-0597">Phosphoprotein</keyword>
<name>A0A101EKJ6_9EURY</name>
<dbReference type="InterPro" id="IPR004809">
    <property type="entry name" value="Gln_synth_I"/>
</dbReference>
<evidence type="ECO:0000256" key="5">
    <source>
        <dbReference type="ARBA" id="ARBA00021364"/>
    </source>
</evidence>
<feature type="binding site" evidence="15">
    <location>
        <position position="178"/>
    </location>
    <ligand>
        <name>Mg(2+)</name>
        <dbReference type="ChEBI" id="CHEBI:18420"/>
        <label>1</label>
    </ligand>
</feature>
<dbReference type="RefSeq" id="WP_283217896.1">
    <property type="nucleotide sequence ID" value="NZ_LGFD01000052.1"/>
</dbReference>
<dbReference type="InterPro" id="IPR036651">
    <property type="entry name" value="Gln_synt_N_sf"/>
</dbReference>
<dbReference type="NCBIfam" id="TIGR00653">
    <property type="entry name" value="GlnA"/>
    <property type="match status" value="1"/>
</dbReference>
<feature type="binding site" evidence="13">
    <location>
        <position position="290"/>
    </location>
    <ligand>
        <name>L-glutamate</name>
        <dbReference type="ChEBI" id="CHEBI:29985"/>
    </ligand>
</feature>
<dbReference type="Gene3D" id="3.30.590.10">
    <property type="entry name" value="Glutamine synthetase/guanido kinase, catalytic domain"/>
    <property type="match status" value="1"/>
</dbReference>
<evidence type="ECO:0000256" key="3">
    <source>
        <dbReference type="ARBA" id="ARBA00011354"/>
    </source>
</evidence>
<feature type="binding site" evidence="14">
    <location>
        <position position="302"/>
    </location>
    <ligand>
        <name>ATP</name>
        <dbReference type="ChEBI" id="CHEBI:30616"/>
    </ligand>
</feature>
<dbReference type="InterPro" id="IPR027303">
    <property type="entry name" value="Gln_synth_gly_rich_site"/>
</dbReference>
<feature type="binding site" evidence="13">
    <location>
        <position position="321"/>
    </location>
    <ligand>
        <name>L-glutamate</name>
        <dbReference type="ChEBI" id="CHEBI:29985"/>
    </ligand>
</feature>
<dbReference type="InterPro" id="IPR014746">
    <property type="entry name" value="Gln_synth/guanido_kin_cat_dom"/>
</dbReference>
<evidence type="ECO:0000256" key="12">
    <source>
        <dbReference type="ARBA" id="ARBA00049436"/>
    </source>
</evidence>
<evidence type="ECO:0000256" key="8">
    <source>
        <dbReference type="ARBA" id="ARBA00022723"/>
    </source>
</evidence>
<evidence type="ECO:0000256" key="20">
    <source>
        <dbReference type="RuleBase" id="RU004356"/>
    </source>
</evidence>
<dbReference type="Gene3D" id="3.10.20.70">
    <property type="entry name" value="Glutamine synthetase, N-terminal domain"/>
    <property type="match status" value="1"/>
</dbReference>
<evidence type="ECO:0000259" key="21">
    <source>
        <dbReference type="PROSITE" id="PS51986"/>
    </source>
</evidence>
<evidence type="ECO:0000256" key="13">
    <source>
        <dbReference type="PIRSR" id="PIRSR604809-1"/>
    </source>
</evidence>
<comment type="catalytic activity">
    <reaction evidence="12 20">
        <text>L-glutamate + NH4(+) + ATP = L-glutamine + ADP + phosphate + H(+)</text>
        <dbReference type="Rhea" id="RHEA:16169"/>
        <dbReference type="ChEBI" id="CHEBI:15378"/>
        <dbReference type="ChEBI" id="CHEBI:28938"/>
        <dbReference type="ChEBI" id="CHEBI:29985"/>
        <dbReference type="ChEBI" id="CHEBI:30616"/>
        <dbReference type="ChEBI" id="CHEBI:43474"/>
        <dbReference type="ChEBI" id="CHEBI:58359"/>
        <dbReference type="ChEBI" id="CHEBI:456216"/>
        <dbReference type="EC" id="6.3.1.2"/>
    </reaction>
</comment>
<feature type="binding site" evidence="14">
    <location>
        <position position="173"/>
    </location>
    <ligand>
        <name>ATP</name>
        <dbReference type="ChEBI" id="CHEBI:30616"/>
    </ligand>
</feature>
<keyword evidence="9 14" id="KW-0547">Nucleotide-binding</keyword>
<dbReference type="GO" id="GO:0004356">
    <property type="term" value="F:glutamine synthetase activity"/>
    <property type="evidence" value="ECO:0007669"/>
    <property type="project" value="UniProtKB-EC"/>
</dbReference>
<dbReference type="GO" id="GO:0005737">
    <property type="term" value="C:cytoplasm"/>
    <property type="evidence" value="ECO:0007669"/>
    <property type="project" value="UniProtKB-SubCell"/>
</dbReference>
<evidence type="ECO:0000256" key="15">
    <source>
        <dbReference type="PIRSR" id="PIRSR604809-3"/>
    </source>
</evidence>
<evidence type="ECO:0000256" key="18">
    <source>
        <dbReference type="RuleBase" id="RU000384"/>
    </source>
</evidence>
<comment type="similarity">
    <text evidence="2 17 18">Belongs to the glutamine synthetase family.</text>
</comment>
<proteinExistence type="inferred from homology"/>
<evidence type="ECO:0000256" key="17">
    <source>
        <dbReference type="PROSITE-ProRule" id="PRU01330"/>
    </source>
</evidence>
<evidence type="ECO:0000256" key="10">
    <source>
        <dbReference type="ARBA" id="ARBA00022840"/>
    </source>
</evidence>
<comment type="caution">
    <text evidence="23">The sequence shown here is derived from an EMBL/GenBank/DDBJ whole genome shotgun (WGS) entry which is preliminary data.</text>
</comment>
<comment type="cofactor">
    <cofactor evidence="15">
        <name>Mg(2+)</name>
        <dbReference type="ChEBI" id="CHEBI:18420"/>
    </cofactor>
    <text evidence="15">Binds 2 Mg(2+) ions per subunit.</text>
</comment>
<feature type="binding site" evidence="15">
    <location>
        <position position="319"/>
    </location>
    <ligand>
        <name>Mg(2+)</name>
        <dbReference type="ChEBI" id="CHEBI:18420"/>
        <label>1</label>
    </ligand>
</feature>
<dbReference type="InterPro" id="IPR008147">
    <property type="entry name" value="Gln_synt_N"/>
</dbReference>
<dbReference type="AlphaFoldDB" id="A0A101EKJ6"/>
<dbReference type="InterPro" id="IPR008146">
    <property type="entry name" value="Gln_synth_cat_dom"/>
</dbReference>
<evidence type="ECO:0000256" key="6">
    <source>
        <dbReference type="ARBA" id="ARBA00022490"/>
    </source>
</evidence>
<feature type="binding site" evidence="15">
    <location>
        <position position="125"/>
    </location>
    <ligand>
        <name>Mg(2+)</name>
        <dbReference type="ChEBI" id="CHEBI:18420"/>
        <label>1</label>
    </ligand>
</feature>
<gene>
    <name evidence="23" type="ORF">XD54_1827</name>
</gene>
<evidence type="ECO:0000256" key="11">
    <source>
        <dbReference type="ARBA" id="ARBA00022842"/>
    </source>
</evidence>
<keyword evidence="6 19" id="KW-0963">Cytoplasm</keyword>
<dbReference type="PATRIC" id="fig|172049.5.peg.1965"/>
<evidence type="ECO:0000256" key="9">
    <source>
        <dbReference type="ARBA" id="ARBA00022741"/>
    </source>
</evidence>
<evidence type="ECO:0000256" key="7">
    <source>
        <dbReference type="ARBA" id="ARBA00022598"/>
    </source>
</evidence>
<keyword evidence="10 14" id="KW-0067">ATP-binding</keyword>
<dbReference type="PROSITE" id="PS00180">
    <property type="entry name" value="GLNA_1"/>
    <property type="match status" value="1"/>
</dbReference>
<evidence type="ECO:0000313" key="23">
    <source>
        <dbReference type="EMBL" id="KUK16877.1"/>
    </source>
</evidence>
<comment type="subunit">
    <text evidence="3">Oligomer of 12 subunits arranged in the form of two hexagons.</text>
</comment>
<dbReference type="EC" id="6.3.1.2" evidence="4 20"/>
<keyword evidence="11 15" id="KW-0460">Magnesium</keyword>
<evidence type="ECO:0000256" key="2">
    <source>
        <dbReference type="ARBA" id="ARBA00009897"/>
    </source>
</evidence>
<accession>A0A101EKJ6</accession>
<dbReference type="SMART" id="SM01230">
    <property type="entry name" value="Gln-synt_C"/>
    <property type="match status" value="1"/>
</dbReference>
<dbReference type="PROSITE" id="PS51986">
    <property type="entry name" value="GS_BETA_GRASP"/>
    <property type="match status" value="1"/>
</dbReference>
<evidence type="ECO:0000259" key="22">
    <source>
        <dbReference type="PROSITE" id="PS51987"/>
    </source>
</evidence>
<feature type="binding site" evidence="15">
    <location>
        <position position="185"/>
    </location>
    <ligand>
        <name>Mg(2+)</name>
        <dbReference type="ChEBI" id="CHEBI:18420"/>
        <label>1</label>
    </ligand>
</feature>